<gene>
    <name evidence="1" type="ORF">JBS370_LOCUS38016</name>
</gene>
<dbReference type="Proteomes" id="UP000663836">
    <property type="component" value="Unassembled WGS sequence"/>
</dbReference>
<sequence>VLIAVKSALTLRVKQVMMQLCALKLLKL</sequence>
<protein>
    <submittedName>
        <fullName evidence="1">Uncharacterized protein</fullName>
    </submittedName>
</protein>
<accession>A0A820DN88</accession>
<proteinExistence type="predicted"/>
<evidence type="ECO:0000313" key="1">
    <source>
        <dbReference type="EMBL" id="CAF4234205.1"/>
    </source>
</evidence>
<name>A0A820DN88_9BILA</name>
<feature type="non-terminal residue" evidence="1">
    <location>
        <position position="1"/>
    </location>
</feature>
<comment type="caution">
    <text evidence="1">The sequence shown here is derived from an EMBL/GenBank/DDBJ whole genome shotgun (WGS) entry which is preliminary data.</text>
</comment>
<reference evidence="1" key="1">
    <citation type="submission" date="2021-02" db="EMBL/GenBank/DDBJ databases">
        <authorList>
            <person name="Nowell W R."/>
        </authorList>
    </citation>
    <scope>NUCLEOTIDE SEQUENCE</scope>
</reference>
<dbReference type="AlphaFoldDB" id="A0A820DN88"/>
<evidence type="ECO:0000313" key="2">
    <source>
        <dbReference type="Proteomes" id="UP000663836"/>
    </source>
</evidence>
<organism evidence="1 2">
    <name type="scientific">Rotaria sordida</name>
    <dbReference type="NCBI Taxonomy" id="392033"/>
    <lineage>
        <taxon>Eukaryota</taxon>
        <taxon>Metazoa</taxon>
        <taxon>Spiralia</taxon>
        <taxon>Gnathifera</taxon>
        <taxon>Rotifera</taxon>
        <taxon>Eurotatoria</taxon>
        <taxon>Bdelloidea</taxon>
        <taxon>Philodinida</taxon>
        <taxon>Philodinidae</taxon>
        <taxon>Rotaria</taxon>
    </lineage>
</organism>
<dbReference type="EMBL" id="CAJOBD010019383">
    <property type="protein sequence ID" value="CAF4234205.1"/>
    <property type="molecule type" value="Genomic_DNA"/>
</dbReference>